<keyword evidence="10 11" id="KW-0540">Nuclease</keyword>
<comment type="similarity">
    <text evidence="2">Belongs to the EME1/MMS4 family.</text>
</comment>
<evidence type="ECO:0000313" key="9">
    <source>
        <dbReference type="Proteomes" id="UP000695026"/>
    </source>
</evidence>
<keyword evidence="5" id="KW-0234">DNA repair</keyword>
<dbReference type="RefSeq" id="XP_025026260.1">
    <property type="nucleotide sequence ID" value="XM_025170492.1"/>
</dbReference>
<dbReference type="GO" id="GO:0031573">
    <property type="term" value="P:mitotic intra-S DNA damage checkpoint signaling"/>
    <property type="evidence" value="ECO:0007669"/>
    <property type="project" value="TreeGrafter"/>
</dbReference>
<feature type="domain" description="ERCC4" evidence="8">
    <location>
        <begin position="266"/>
        <end position="532"/>
    </location>
</feature>
<feature type="region of interest" description="Disordered" evidence="7">
    <location>
        <begin position="159"/>
        <end position="178"/>
    </location>
</feature>
<feature type="region of interest" description="Disordered" evidence="7">
    <location>
        <begin position="51"/>
        <end position="94"/>
    </location>
</feature>
<evidence type="ECO:0000256" key="6">
    <source>
        <dbReference type="ARBA" id="ARBA00023242"/>
    </source>
</evidence>
<gene>
    <name evidence="10 11 12" type="primary">EME1</name>
</gene>
<dbReference type="AlphaFoldDB" id="A0A9F2R331"/>
<dbReference type="InterPro" id="IPR006166">
    <property type="entry name" value="ERCC4_domain"/>
</dbReference>
<keyword evidence="6" id="KW-0539">Nucleus</keyword>
<dbReference type="Gene3D" id="3.40.1620.30">
    <property type="entry name" value="ERCC4, Mus81-Eme1 complex, nuclease domain, subdomain 1"/>
    <property type="match status" value="1"/>
</dbReference>
<dbReference type="PANTHER" id="PTHR21077:SF7">
    <property type="entry name" value="CROSSOVER JUNCTION ENDONUCLEASE EME1"/>
    <property type="match status" value="1"/>
</dbReference>
<dbReference type="Gene3D" id="4.10.800.30">
    <property type="entry name" value="ERCC4, Mus81-Eme1 complex, nuclease domain, subdomain 2"/>
    <property type="match status" value="1"/>
</dbReference>
<keyword evidence="9" id="KW-1185">Reference proteome</keyword>
<evidence type="ECO:0000256" key="4">
    <source>
        <dbReference type="ARBA" id="ARBA00023172"/>
    </source>
</evidence>
<dbReference type="GO" id="GO:0031297">
    <property type="term" value="P:replication fork processing"/>
    <property type="evidence" value="ECO:0007669"/>
    <property type="project" value="TreeGrafter"/>
</dbReference>
<reference evidence="10 11" key="1">
    <citation type="submission" date="2025-04" db="UniProtKB">
        <authorList>
            <consortium name="RefSeq"/>
        </authorList>
    </citation>
    <scope>IDENTIFICATION</scope>
    <source>
        <tissue evidence="10 11">Liver</tissue>
    </source>
</reference>
<evidence type="ECO:0000256" key="2">
    <source>
        <dbReference type="ARBA" id="ARBA00005313"/>
    </source>
</evidence>
<dbReference type="SMART" id="SM00891">
    <property type="entry name" value="ERCC4"/>
    <property type="match status" value="1"/>
</dbReference>
<feature type="region of interest" description="Disordered" evidence="7">
    <location>
        <begin position="214"/>
        <end position="240"/>
    </location>
</feature>
<evidence type="ECO:0000313" key="12">
    <source>
        <dbReference type="RefSeq" id="XP_025026261.1"/>
    </source>
</evidence>
<dbReference type="GO" id="GO:0048476">
    <property type="term" value="C:Holliday junction resolvase complex"/>
    <property type="evidence" value="ECO:0007669"/>
    <property type="project" value="InterPro"/>
</dbReference>
<dbReference type="KEGG" id="pbi:103066772"/>
<dbReference type="OMA" id="DGTHQIC"/>
<dbReference type="CTD" id="146956"/>
<dbReference type="Proteomes" id="UP000695026">
    <property type="component" value="Unplaced"/>
</dbReference>
<evidence type="ECO:0000256" key="1">
    <source>
        <dbReference type="ARBA" id="ARBA00004123"/>
    </source>
</evidence>
<dbReference type="GO" id="GO:0005634">
    <property type="term" value="C:nucleus"/>
    <property type="evidence" value="ECO:0007669"/>
    <property type="project" value="UniProtKB-SubCell"/>
</dbReference>
<dbReference type="FunFam" id="3.40.1620.30:FF:000001">
    <property type="entry name" value="Essential meiotic structure-specific endonuclease 1"/>
    <property type="match status" value="1"/>
</dbReference>
<evidence type="ECO:0000259" key="8">
    <source>
        <dbReference type="SMART" id="SM00891"/>
    </source>
</evidence>
<dbReference type="GeneID" id="103066772"/>
<dbReference type="Pfam" id="PF02732">
    <property type="entry name" value="ERCC4"/>
    <property type="match status" value="1"/>
</dbReference>
<dbReference type="RefSeq" id="XP_007434260.3">
    <property type="nucleotide sequence ID" value="XM_007434198.3"/>
</dbReference>
<keyword evidence="3" id="KW-0227">DNA damage</keyword>
<evidence type="ECO:0000313" key="11">
    <source>
        <dbReference type="RefSeq" id="XP_025026260.1"/>
    </source>
</evidence>
<name>A0A9F2R331_PYTBI</name>
<keyword evidence="10 11" id="KW-0255">Endonuclease</keyword>
<dbReference type="RefSeq" id="XP_025026261.1">
    <property type="nucleotide sequence ID" value="XM_025170493.1"/>
</dbReference>
<evidence type="ECO:0000256" key="5">
    <source>
        <dbReference type="ARBA" id="ARBA00023204"/>
    </source>
</evidence>
<evidence type="ECO:0000256" key="3">
    <source>
        <dbReference type="ARBA" id="ARBA00022763"/>
    </source>
</evidence>
<dbReference type="InterPro" id="IPR042530">
    <property type="entry name" value="EME1/EME2_C"/>
</dbReference>
<sequence length="587" mass="65528">MKLNIMFPELGDSDCEELPVFLSVTKPPPDPRNSIQPPSQNQVIVLCSSDSEGSSLCSPARKKPYGPRNSVKMGAPIDARMQPSSESEEEEELVPLAERLQRKLLVARPSTTASSFTKIQTKSGQESTGQNRLCASDEKLVPACWQESLPADSDLQENMAPSTRELSDGDQDVSSWDAEPLPQLPVCISDDKVQDGSHQIRLKPFLLQINTKQNHQDLDKARQVAPQKRREQGAQKRLQEQEKERAVGLVQLRKAQRPEQCLKHIQVVLDPGLLQIEGADQVLAALQSMESSCVIESQAVPCSITWRRKTGLVQAEEDNWMEEPNVLLPVLLPEFIAMIHNNKQASMEGPAETLQSFVANIAEKIPGKTLSLAVTGLEKYFSSHNHKAQKKLQQAEQSSKVQEQAKPRNRREKAIPVPQLSRLDVEEALVDLQLHAGVQVQMLASWKELGELASMFTKAVAEAPFKKERNKTSFSFCLEGDWCRGMKVDRTGKGLLQVWKRQIQQFNRVSLEMASAIVARYPSPLLLTQAYDIHASEQERHNLLAEVPVRRGDGVTTTTRRVGPDLSKRIYLQMTSHNPDLSLDVTG</sequence>
<evidence type="ECO:0000256" key="7">
    <source>
        <dbReference type="SAM" id="MobiDB-lite"/>
    </source>
</evidence>
<protein>
    <submittedName>
        <fullName evidence="10 11">Crossover junction endonuclease EME1</fullName>
    </submittedName>
</protein>
<dbReference type="GO" id="GO:0008821">
    <property type="term" value="F:crossover junction DNA endonuclease activity"/>
    <property type="evidence" value="ECO:0007669"/>
    <property type="project" value="TreeGrafter"/>
</dbReference>
<organism evidence="9 10">
    <name type="scientific">Python bivittatus</name>
    <name type="common">Burmese python</name>
    <name type="synonym">Python molurus bivittatus</name>
    <dbReference type="NCBI Taxonomy" id="176946"/>
    <lineage>
        <taxon>Eukaryota</taxon>
        <taxon>Metazoa</taxon>
        <taxon>Chordata</taxon>
        <taxon>Craniata</taxon>
        <taxon>Vertebrata</taxon>
        <taxon>Euteleostomi</taxon>
        <taxon>Lepidosauria</taxon>
        <taxon>Squamata</taxon>
        <taxon>Bifurcata</taxon>
        <taxon>Unidentata</taxon>
        <taxon>Episquamata</taxon>
        <taxon>Toxicofera</taxon>
        <taxon>Serpentes</taxon>
        <taxon>Henophidia</taxon>
        <taxon>Pythonidae</taxon>
        <taxon>Python</taxon>
    </lineage>
</organism>
<dbReference type="Gene3D" id="1.10.150.670">
    <property type="entry name" value="Crossover junction endonuclease EME1, DNA-binding domain"/>
    <property type="match status" value="1"/>
</dbReference>
<comment type="subcellular location">
    <subcellularLocation>
        <location evidence="1">Nucleus</location>
    </subcellularLocation>
</comment>
<feature type="region of interest" description="Disordered" evidence="7">
    <location>
        <begin position="388"/>
        <end position="414"/>
    </location>
</feature>
<dbReference type="PANTHER" id="PTHR21077">
    <property type="entry name" value="EME1 PROTEIN"/>
    <property type="match status" value="1"/>
</dbReference>
<dbReference type="GO" id="GO:0006302">
    <property type="term" value="P:double-strand break repair"/>
    <property type="evidence" value="ECO:0007669"/>
    <property type="project" value="TreeGrafter"/>
</dbReference>
<dbReference type="InterPro" id="IPR043086">
    <property type="entry name" value="EME1_nucdom_sub1"/>
</dbReference>
<proteinExistence type="inferred from homology"/>
<evidence type="ECO:0000313" key="10">
    <source>
        <dbReference type="RefSeq" id="XP_007434260.3"/>
    </source>
</evidence>
<dbReference type="InterPro" id="IPR033310">
    <property type="entry name" value="Mms4/EME1/EME2"/>
</dbReference>
<dbReference type="Pfam" id="PF21292">
    <property type="entry name" value="EME1-MUS81_C"/>
    <property type="match status" value="1"/>
</dbReference>
<keyword evidence="4" id="KW-0233">DNA recombination</keyword>
<dbReference type="GO" id="GO:0000712">
    <property type="term" value="P:resolution of meiotic recombination intermediates"/>
    <property type="evidence" value="ECO:0007669"/>
    <property type="project" value="TreeGrafter"/>
</dbReference>
<dbReference type="InterPro" id="IPR043087">
    <property type="entry name" value="Eme1_nucdom_sub2"/>
</dbReference>
<feature type="compositionally biased region" description="Polar residues" evidence="7">
    <location>
        <begin position="391"/>
        <end position="402"/>
    </location>
</feature>
<dbReference type="FunFam" id="1.10.150.670:FF:000002">
    <property type="entry name" value="Crossover junction endonuclease EME1"/>
    <property type="match status" value="1"/>
</dbReference>
<keyword evidence="10 11" id="KW-0378">Hydrolase</keyword>
<accession>A0A9F2R331</accession>
<dbReference type="OrthoDB" id="343092at2759"/>
<dbReference type="GO" id="GO:0003677">
    <property type="term" value="F:DNA binding"/>
    <property type="evidence" value="ECO:0007669"/>
    <property type="project" value="InterPro"/>
</dbReference>